<sequence>MTNTGDLLSMGLAPNIYMLCCALLGSYHAHLDTTREAKEPTRRMRWLYLFCGVVNGNLLGWLWLMPCSIASIFSHGWDVVTTGLLFLPVAVVVVVHAVVYWLEAPMRRKGVDTLV</sequence>
<accession>A0ABW7HED3</accession>
<organism evidence="2 3">
    <name type="scientific">Pelomonas candidula</name>
    <dbReference type="NCBI Taxonomy" id="3299025"/>
    <lineage>
        <taxon>Bacteria</taxon>
        <taxon>Pseudomonadati</taxon>
        <taxon>Pseudomonadota</taxon>
        <taxon>Betaproteobacteria</taxon>
        <taxon>Burkholderiales</taxon>
        <taxon>Sphaerotilaceae</taxon>
        <taxon>Roseateles</taxon>
    </lineage>
</organism>
<feature type="transmembrane region" description="Helical" evidence="1">
    <location>
        <begin position="84"/>
        <end position="102"/>
    </location>
</feature>
<protein>
    <submittedName>
        <fullName evidence="2">Uncharacterized protein</fullName>
    </submittedName>
</protein>
<keyword evidence="1" id="KW-1133">Transmembrane helix</keyword>
<evidence type="ECO:0000313" key="2">
    <source>
        <dbReference type="EMBL" id="MFG6488276.1"/>
    </source>
</evidence>
<evidence type="ECO:0000256" key="1">
    <source>
        <dbReference type="SAM" id="Phobius"/>
    </source>
</evidence>
<feature type="transmembrane region" description="Helical" evidence="1">
    <location>
        <begin position="46"/>
        <end position="64"/>
    </location>
</feature>
<proteinExistence type="predicted"/>
<comment type="caution">
    <text evidence="2">The sequence shown here is derived from an EMBL/GenBank/DDBJ whole genome shotgun (WGS) entry which is preliminary data.</text>
</comment>
<keyword evidence="3" id="KW-1185">Reference proteome</keyword>
<keyword evidence="1" id="KW-0812">Transmembrane</keyword>
<reference evidence="2 3" key="1">
    <citation type="submission" date="2024-08" db="EMBL/GenBank/DDBJ databases">
        <authorList>
            <person name="Lu H."/>
        </authorList>
    </citation>
    <scope>NUCLEOTIDE SEQUENCE [LARGE SCALE GENOMIC DNA]</scope>
    <source>
        <strain evidence="2 3">BYS78W</strain>
    </source>
</reference>
<dbReference type="EMBL" id="JBIGIC010000008">
    <property type="protein sequence ID" value="MFG6488276.1"/>
    <property type="molecule type" value="Genomic_DNA"/>
</dbReference>
<keyword evidence="1" id="KW-0472">Membrane</keyword>
<evidence type="ECO:0000313" key="3">
    <source>
        <dbReference type="Proteomes" id="UP001606134"/>
    </source>
</evidence>
<dbReference type="Proteomes" id="UP001606134">
    <property type="component" value="Unassembled WGS sequence"/>
</dbReference>
<gene>
    <name evidence="2" type="ORF">ACG04R_16435</name>
</gene>
<dbReference type="RefSeq" id="WP_394412850.1">
    <property type="nucleotide sequence ID" value="NZ_JBIGIC010000008.1"/>
</dbReference>
<feature type="transmembrane region" description="Helical" evidence="1">
    <location>
        <begin position="6"/>
        <end position="25"/>
    </location>
</feature>
<name>A0ABW7HED3_9BURK</name>